<reference evidence="2 3" key="1">
    <citation type="submission" date="2024-04" db="EMBL/GenBank/DDBJ databases">
        <authorList>
            <person name="Waldvogel A.-M."/>
            <person name="Schoenle A."/>
        </authorList>
    </citation>
    <scope>NUCLEOTIDE SEQUENCE [LARGE SCALE GENOMIC DNA]</scope>
</reference>
<keyword evidence="3" id="KW-1185">Reference proteome</keyword>
<feature type="region of interest" description="Disordered" evidence="1">
    <location>
        <begin position="1"/>
        <end position="23"/>
    </location>
</feature>
<evidence type="ECO:0000313" key="3">
    <source>
        <dbReference type="Proteomes" id="UP001497482"/>
    </source>
</evidence>
<accession>A0AAV2KYL0</accession>
<evidence type="ECO:0000256" key="1">
    <source>
        <dbReference type="SAM" id="MobiDB-lite"/>
    </source>
</evidence>
<protein>
    <submittedName>
        <fullName evidence="2">Uncharacterized protein</fullName>
    </submittedName>
</protein>
<dbReference type="EMBL" id="OZ035824">
    <property type="protein sequence ID" value="CAL1593336.1"/>
    <property type="molecule type" value="Genomic_DNA"/>
</dbReference>
<sequence length="76" mass="8113">MLTQCSAGGGRRIITPQTSSSSPAPTCCYFLHGENHTDPAHLSLLHAGQREANTACRRSTSTRDYLHPCDAIKAGS</sequence>
<organism evidence="2 3">
    <name type="scientific">Knipowitschia caucasica</name>
    <name type="common">Caucasian dwarf goby</name>
    <name type="synonym">Pomatoschistus caucasicus</name>
    <dbReference type="NCBI Taxonomy" id="637954"/>
    <lineage>
        <taxon>Eukaryota</taxon>
        <taxon>Metazoa</taxon>
        <taxon>Chordata</taxon>
        <taxon>Craniata</taxon>
        <taxon>Vertebrata</taxon>
        <taxon>Euteleostomi</taxon>
        <taxon>Actinopterygii</taxon>
        <taxon>Neopterygii</taxon>
        <taxon>Teleostei</taxon>
        <taxon>Neoteleostei</taxon>
        <taxon>Acanthomorphata</taxon>
        <taxon>Gobiaria</taxon>
        <taxon>Gobiiformes</taxon>
        <taxon>Gobioidei</taxon>
        <taxon>Gobiidae</taxon>
        <taxon>Gobiinae</taxon>
        <taxon>Knipowitschia</taxon>
    </lineage>
</organism>
<gene>
    <name evidence="2" type="ORF">KC01_LOCUS22455</name>
</gene>
<dbReference type="AlphaFoldDB" id="A0AAV2KYL0"/>
<dbReference type="Proteomes" id="UP001497482">
    <property type="component" value="Chromosome 2"/>
</dbReference>
<proteinExistence type="predicted"/>
<name>A0AAV2KYL0_KNICA</name>
<evidence type="ECO:0000313" key="2">
    <source>
        <dbReference type="EMBL" id="CAL1593336.1"/>
    </source>
</evidence>